<organism evidence="5 6">
    <name type="scientific">Paramecium sonneborni</name>
    <dbReference type="NCBI Taxonomy" id="65129"/>
    <lineage>
        <taxon>Eukaryota</taxon>
        <taxon>Sar</taxon>
        <taxon>Alveolata</taxon>
        <taxon>Ciliophora</taxon>
        <taxon>Intramacronucleata</taxon>
        <taxon>Oligohymenophorea</taxon>
        <taxon>Peniculida</taxon>
        <taxon>Parameciidae</taxon>
        <taxon>Paramecium</taxon>
    </lineage>
</organism>
<dbReference type="GO" id="GO:0019784">
    <property type="term" value="F:deNEDDylase activity"/>
    <property type="evidence" value="ECO:0007669"/>
    <property type="project" value="InterPro"/>
</dbReference>
<keyword evidence="3" id="KW-0788">Thiol protease</keyword>
<sequence length="431" mass="51678">MSVWYYFYAFQGYFVHKKKENFTESQLAISQKQDAQQQEDDRYKKQKLSDNQSLEKNIMEIWIKDCNQFKYDLIQNKNGNYENVLLFKNIQFYYDKINSKQEKLYQVKGFIYLTEYDQNFNPKYKLQSGNFLVDLNKRKFQLNGEGIEYQGKSKFVKYEGNFKDGEYIHEQKKAFTNTNQNQKKNNPRIIIIDEATGEQVNAQNIKRQKQKQVQKVWCKYNQQISINDINILQNLSWMTSNIIDSYVLQLNIESENKYFKLNELEKKQVKRILLLPTSLTTNFGDLFDKQKAYNLLEQELLEYSQMNLDITKIYKKIGFPINKINFHWYFLLFDAENGEVQIFDSTSNTYNSQVHNKNIIQTLAEVLKITIQNIEIHKKSGQQRNGYSCGYFICSFMRFLQEQQFLNNQIEYYYKENEIIPILKNTIARIK</sequence>
<name>A0A8S1LKI3_9CILI</name>
<dbReference type="GO" id="GO:0008234">
    <property type="term" value="F:cysteine-type peptidase activity"/>
    <property type="evidence" value="ECO:0007669"/>
    <property type="project" value="UniProtKB-KW"/>
</dbReference>
<dbReference type="PANTHER" id="PTHR46468:SF1">
    <property type="entry name" value="SENTRIN-SPECIFIC PROTEASE 8"/>
    <property type="match status" value="1"/>
</dbReference>
<dbReference type="GO" id="GO:0006508">
    <property type="term" value="P:proteolysis"/>
    <property type="evidence" value="ECO:0007669"/>
    <property type="project" value="UniProtKB-KW"/>
</dbReference>
<protein>
    <recommendedName>
        <fullName evidence="4">Ubiquitin-like protease family profile domain-containing protein</fullName>
    </recommendedName>
</protein>
<dbReference type="Proteomes" id="UP000692954">
    <property type="component" value="Unassembled WGS sequence"/>
</dbReference>
<evidence type="ECO:0000313" key="6">
    <source>
        <dbReference type="Proteomes" id="UP000692954"/>
    </source>
</evidence>
<evidence type="ECO:0000256" key="1">
    <source>
        <dbReference type="ARBA" id="ARBA00022670"/>
    </source>
</evidence>
<reference evidence="5" key="1">
    <citation type="submission" date="2021-01" db="EMBL/GenBank/DDBJ databases">
        <authorList>
            <consortium name="Genoscope - CEA"/>
            <person name="William W."/>
        </authorList>
    </citation>
    <scope>NUCLEOTIDE SEQUENCE</scope>
</reference>
<accession>A0A8S1LKI3</accession>
<feature type="domain" description="Ubiquitin-like protease family profile" evidence="4">
    <location>
        <begin position="222"/>
        <end position="400"/>
    </location>
</feature>
<proteinExistence type="predicted"/>
<dbReference type="GO" id="GO:0000338">
    <property type="term" value="P:protein deneddylation"/>
    <property type="evidence" value="ECO:0007669"/>
    <property type="project" value="TreeGrafter"/>
</dbReference>
<dbReference type="InterPro" id="IPR003653">
    <property type="entry name" value="Peptidase_C48_C"/>
</dbReference>
<keyword evidence="6" id="KW-1185">Reference proteome</keyword>
<keyword evidence="1" id="KW-0645">Protease</keyword>
<evidence type="ECO:0000256" key="3">
    <source>
        <dbReference type="ARBA" id="ARBA00022807"/>
    </source>
</evidence>
<dbReference type="InterPro" id="IPR044613">
    <property type="entry name" value="Nep1/2-like"/>
</dbReference>
<gene>
    <name evidence="5" type="ORF">PSON_ATCC_30995.1.T0210003</name>
</gene>
<dbReference type="EMBL" id="CAJJDN010000021">
    <property type="protein sequence ID" value="CAD8065853.1"/>
    <property type="molecule type" value="Genomic_DNA"/>
</dbReference>
<dbReference type="PANTHER" id="PTHR46468">
    <property type="entry name" value="SENTRIN-SPECIFIC PROTEASE 8"/>
    <property type="match status" value="1"/>
</dbReference>
<dbReference type="PROSITE" id="PS50600">
    <property type="entry name" value="ULP_PROTEASE"/>
    <property type="match status" value="1"/>
</dbReference>
<evidence type="ECO:0000259" key="4">
    <source>
        <dbReference type="PROSITE" id="PS50600"/>
    </source>
</evidence>
<keyword evidence="2" id="KW-0378">Hydrolase</keyword>
<dbReference type="AlphaFoldDB" id="A0A8S1LKI3"/>
<dbReference type="Pfam" id="PF02902">
    <property type="entry name" value="Peptidase_C48"/>
    <property type="match status" value="1"/>
</dbReference>
<comment type="caution">
    <text evidence="5">The sequence shown here is derived from an EMBL/GenBank/DDBJ whole genome shotgun (WGS) entry which is preliminary data.</text>
</comment>
<evidence type="ECO:0000313" key="5">
    <source>
        <dbReference type="EMBL" id="CAD8065853.1"/>
    </source>
</evidence>
<evidence type="ECO:0000256" key="2">
    <source>
        <dbReference type="ARBA" id="ARBA00022801"/>
    </source>
</evidence>
<dbReference type="OrthoDB" id="311320at2759"/>